<name>A0ABT0WIR6_9BACI</name>
<proteinExistence type="predicted"/>
<sequence>MKKTKLYMDTVVDIEVVIRETTSKEEVELKIDRPLRHSEKWNRPAAVLALKVS</sequence>
<protein>
    <submittedName>
        <fullName evidence="1">Uncharacterized protein</fullName>
    </submittedName>
</protein>
<gene>
    <name evidence="1" type="ORF">NDK43_27725</name>
</gene>
<dbReference type="Proteomes" id="UP001523262">
    <property type="component" value="Unassembled WGS sequence"/>
</dbReference>
<evidence type="ECO:0000313" key="1">
    <source>
        <dbReference type="EMBL" id="MCM2535433.1"/>
    </source>
</evidence>
<comment type="caution">
    <text evidence="1">The sequence shown here is derived from an EMBL/GenBank/DDBJ whole genome shotgun (WGS) entry which is preliminary data.</text>
</comment>
<dbReference type="EMBL" id="JAMQCR010000003">
    <property type="protein sequence ID" value="MCM2535433.1"/>
    <property type="molecule type" value="Genomic_DNA"/>
</dbReference>
<accession>A0ABT0WIR6</accession>
<evidence type="ECO:0000313" key="2">
    <source>
        <dbReference type="Proteomes" id="UP001523262"/>
    </source>
</evidence>
<reference evidence="1 2" key="1">
    <citation type="submission" date="2022-06" db="EMBL/GenBank/DDBJ databases">
        <authorList>
            <person name="Jeon C.O."/>
        </authorList>
    </citation>
    <scope>NUCLEOTIDE SEQUENCE [LARGE SCALE GENOMIC DNA]</scope>
    <source>
        <strain evidence="1 2">KCTC 13943</strain>
    </source>
</reference>
<keyword evidence="2" id="KW-1185">Reference proteome</keyword>
<organism evidence="1 2">
    <name type="scientific">Neobacillus pocheonensis</name>
    <dbReference type="NCBI Taxonomy" id="363869"/>
    <lineage>
        <taxon>Bacteria</taxon>
        <taxon>Bacillati</taxon>
        <taxon>Bacillota</taxon>
        <taxon>Bacilli</taxon>
        <taxon>Bacillales</taxon>
        <taxon>Bacillaceae</taxon>
        <taxon>Neobacillus</taxon>
    </lineage>
</organism>